<proteinExistence type="predicted"/>
<protein>
    <submittedName>
        <fullName evidence="1">Uncharacterized protein</fullName>
    </submittedName>
</protein>
<gene>
    <name evidence="1" type="ORF">CAUS1442_LOCUS4656</name>
</gene>
<name>A0A7R9WRF3_9STRA</name>
<organism evidence="1">
    <name type="scientific">Craspedostauros australis</name>
    <dbReference type="NCBI Taxonomy" id="1486917"/>
    <lineage>
        <taxon>Eukaryota</taxon>
        <taxon>Sar</taxon>
        <taxon>Stramenopiles</taxon>
        <taxon>Ochrophyta</taxon>
        <taxon>Bacillariophyta</taxon>
        <taxon>Bacillariophyceae</taxon>
        <taxon>Bacillariophycidae</taxon>
        <taxon>Naviculales</taxon>
        <taxon>Naviculaceae</taxon>
        <taxon>Craspedostauros</taxon>
    </lineage>
</organism>
<accession>A0A7R9WRF3</accession>
<dbReference type="EMBL" id="HBEF01007472">
    <property type="protein sequence ID" value="CAD8332555.1"/>
    <property type="molecule type" value="Transcribed_RNA"/>
</dbReference>
<sequence>MVPFIGTMPNIARTLYDYTHKMVLVSAKYECACCVRHDWMQLQHTPLRGTVLSMHGQKLPSHNNQLLSSTRQTHGGWLDTRHQFVSRRHISHVNRKSVLSVIFD</sequence>
<evidence type="ECO:0000313" key="1">
    <source>
        <dbReference type="EMBL" id="CAD8332555.1"/>
    </source>
</evidence>
<reference evidence="1" key="1">
    <citation type="submission" date="2021-01" db="EMBL/GenBank/DDBJ databases">
        <authorList>
            <person name="Corre E."/>
            <person name="Pelletier E."/>
            <person name="Niang G."/>
            <person name="Scheremetjew M."/>
            <person name="Finn R."/>
            <person name="Kale V."/>
            <person name="Holt S."/>
            <person name="Cochrane G."/>
            <person name="Meng A."/>
            <person name="Brown T."/>
            <person name="Cohen L."/>
        </authorList>
    </citation>
    <scope>NUCLEOTIDE SEQUENCE</scope>
    <source>
        <strain evidence="1">CCMP3328</strain>
    </source>
</reference>
<dbReference type="AlphaFoldDB" id="A0A7R9WRF3"/>